<dbReference type="PANTHER" id="PTHR43060:SF15">
    <property type="entry name" value="3-HYDROXYISOBUTYRATE DEHYDROGENASE-LIKE 1, MITOCHONDRIAL-RELATED"/>
    <property type="match status" value="1"/>
</dbReference>
<sequence length="419" mass="44747">MKTIGFVGLGTMGEPMAANLLRKGYSVTVYNRSAGKANALVELGADIADSPCDIAKRVDVVITMVSNDDAIEEVYFGADGILKELKPGTTIIDSSTISPTLARKLAAEIGDRFCDFIDAPVTGSKPAAIEGTLLFMAGGDKATVDAHTDILLTMGRDIVYVGPNGSGATAKLAHNTIVGINAAGLIEGMAIAAKSGIDASAFLHIVQSGGAASKQADLKGEKIVNRDFSVQFALSLMLKDLRLSSVLTDAMHMSTPMLESAKGLFQLGQAAGYGDDDLAALAHIYENWIGRKIGDPPAPPVEAGQKTDERRKKTRLPLDIPLHMSIYQWEGDGGFSGHTIEGRLRDLSEDGLQIESGTPLEKDMFIVIHFGPESELPPITARLIRIERKSGKFVYGCLLSALPLYQRLQLQEYIASQSQ</sequence>
<dbReference type="PROSITE" id="PS00895">
    <property type="entry name" value="3_HYDROXYISOBUT_DH"/>
    <property type="match status" value="1"/>
</dbReference>
<dbReference type="InterPro" id="IPR029154">
    <property type="entry name" value="HIBADH-like_NADP-bd"/>
</dbReference>
<dbReference type="Gene3D" id="1.10.1040.10">
    <property type="entry name" value="N-(1-d-carboxylethyl)-l-norvaline Dehydrogenase, domain 2"/>
    <property type="match status" value="1"/>
</dbReference>
<feature type="domain" description="3-hydroxyisobutyrate dehydrogenase-like NAD-binding" evidence="4">
    <location>
        <begin position="165"/>
        <end position="284"/>
    </location>
</feature>
<evidence type="ECO:0000313" key="5">
    <source>
        <dbReference type="EMBL" id="MFC5401517.1"/>
    </source>
</evidence>
<reference evidence="6" key="1">
    <citation type="journal article" date="2019" name="Int. J. Syst. Evol. Microbiol.">
        <title>The Global Catalogue of Microorganisms (GCM) 10K type strain sequencing project: providing services to taxonomists for standard genome sequencing and annotation.</title>
        <authorList>
            <consortium name="The Broad Institute Genomics Platform"/>
            <consortium name="The Broad Institute Genome Sequencing Center for Infectious Disease"/>
            <person name="Wu L."/>
            <person name="Ma J."/>
        </authorList>
    </citation>
    <scope>NUCLEOTIDE SEQUENCE [LARGE SCALE GENOMIC DNA]</scope>
    <source>
        <strain evidence="6">CGMCC 1.18575</strain>
    </source>
</reference>
<dbReference type="SUPFAM" id="SSF141371">
    <property type="entry name" value="PilZ domain-like"/>
    <property type="match status" value="1"/>
</dbReference>
<comment type="similarity">
    <text evidence="1">Belongs to the HIBADH-related family.</text>
</comment>
<dbReference type="Pfam" id="PF07238">
    <property type="entry name" value="PilZ"/>
    <property type="match status" value="1"/>
</dbReference>
<protein>
    <submittedName>
        <fullName evidence="5">NAD(P)-binding domain-containing protein</fullName>
    </submittedName>
</protein>
<keyword evidence="6" id="KW-1185">Reference proteome</keyword>
<comment type="caution">
    <text evidence="5">The sequence shown here is derived from an EMBL/GenBank/DDBJ whole genome shotgun (WGS) entry which is preliminary data.</text>
</comment>
<dbReference type="InterPro" id="IPR002204">
    <property type="entry name" value="3-OH-isobutyrate_DH-rel_CS"/>
</dbReference>
<dbReference type="InterPro" id="IPR013328">
    <property type="entry name" value="6PGD_dom2"/>
</dbReference>
<evidence type="ECO:0000259" key="4">
    <source>
        <dbReference type="Pfam" id="PF14833"/>
    </source>
</evidence>
<organism evidence="5 6">
    <name type="scientific">Cohnella soli</name>
    <dbReference type="NCBI Taxonomy" id="425005"/>
    <lineage>
        <taxon>Bacteria</taxon>
        <taxon>Bacillati</taxon>
        <taxon>Bacillota</taxon>
        <taxon>Bacilli</taxon>
        <taxon>Bacillales</taxon>
        <taxon>Paenibacillaceae</taxon>
        <taxon>Cohnella</taxon>
    </lineage>
</organism>
<dbReference type="RefSeq" id="WP_378129150.1">
    <property type="nucleotide sequence ID" value="NZ_JBHSMI010000003.1"/>
</dbReference>
<proteinExistence type="inferred from homology"/>
<accession>A0ABW0HNS7</accession>
<evidence type="ECO:0000259" key="2">
    <source>
        <dbReference type="Pfam" id="PF03446"/>
    </source>
</evidence>
<dbReference type="Pfam" id="PF14833">
    <property type="entry name" value="NAD_binding_11"/>
    <property type="match status" value="1"/>
</dbReference>
<evidence type="ECO:0000259" key="3">
    <source>
        <dbReference type="Pfam" id="PF07238"/>
    </source>
</evidence>
<dbReference type="InterPro" id="IPR009875">
    <property type="entry name" value="PilZ_domain"/>
</dbReference>
<dbReference type="Pfam" id="PF03446">
    <property type="entry name" value="NAD_binding_2"/>
    <property type="match status" value="1"/>
</dbReference>
<name>A0ABW0HNS7_9BACL</name>
<dbReference type="InterPro" id="IPR008927">
    <property type="entry name" value="6-PGluconate_DH-like_C_sf"/>
</dbReference>
<dbReference type="Gene3D" id="3.40.50.720">
    <property type="entry name" value="NAD(P)-binding Rossmann-like Domain"/>
    <property type="match status" value="1"/>
</dbReference>
<dbReference type="SUPFAM" id="SSF51735">
    <property type="entry name" value="NAD(P)-binding Rossmann-fold domains"/>
    <property type="match status" value="1"/>
</dbReference>
<dbReference type="InterPro" id="IPR006115">
    <property type="entry name" value="6PGDH_NADP-bd"/>
</dbReference>
<dbReference type="SUPFAM" id="SSF48179">
    <property type="entry name" value="6-phosphogluconate dehydrogenase C-terminal domain-like"/>
    <property type="match status" value="1"/>
</dbReference>
<feature type="domain" description="PilZ" evidence="3">
    <location>
        <begin position="309"/>
        <end position="415"/>
    </location>
</feature>
<dbReference type="Proteomes" id="UP001596113">
    <property type="component" value="Unassembled WGS sequence"/>
</dbReference>
<dbReference type="PANTHER" id="PTHR43060">
    <property type="entry name" value="3-HYDROXYISOBUTYRATE DEHYDROGENASE-LIKE 1, MITOCHONDRIAL-RELATED"/>
    <property type="match status" value="1"/>
</dbReference>
<dbReference type="EMBL" id="JBHSMI010000003">
    <property type="protein sequence ID" value="MFC5401517.1"/>
    <property type="molecule type" value="Genomic_DNA"/>
</dbReference>
<dbReference type="InterPro" id="IPR036291">
    <property type="entry name" value="NAD(P)-bd_dom_sf"/>
</dbReference>
<evidence type="ECO:0000256" key="1">
    <source>
        <dbReference type="ARBA" id="ARBA00009080"/>
    </source>
</evidence>
<gene>
    <name evidence="5" type="ORF">ACFPOF_02120</name>
</gene>
<feature type="domain" description="6-phosphogluconate dehydrogenase NADP-binding" evidence="2">
    <location>
        <begin position="3"/>
        <end position="162"/>
    </location>
</feature>
<evidence type="ECO:0000313" key="6">
    <source>
        <dbReference type="Proteomes" id="UP001596113"/>
    </source>
</evidence>